<proteinExistence type="predicted"/>
<evidence type="ECO:0000313" key="2">
    <source>
        <dbReference type="EMBL" id="TQD23840.1"/>
    </source>
</evidence>
<organism evidence="2 3">
    <name type="scientific">Methanolobus vulcani</name>
    <dbReference type="NCBI Taxonomy" id="38026"/>
    <lineage>
        <taxon>Archaea</taxon>
        <taxon>Methanobacteriati</taxon>
        <taxon>Methanobacteriota</taxon>
        <taxon>Stenosarchaea group</taxon>
        <taxon>Methanomicrobia</taxon>
        <taxon>Methanosarcinales</taxon>
        <taxon>Methanosarcinaceae</taxon>
        <taxon>Methanolobus</taxon>
    </lineage>
</organism>
<reference evidence="2 3" key="1">
    <citation type="submission" date="2019-06" db="EMBL/GenBank/DDBJ databases">
        <title>Draft genome sequence of Methanolobus vulcani B1d.</title>
        <authorList>
            <person name="Creighbaum A.J."/>
            <person name="Ticak T."/>
            <person name="Hariraju D."/>
            <person name="Arivett B.A."/>
            <person name="Ferguson D.J.Jr."/>
        </authorList>
    </citation>
    <scope>NUCLEOTIDE SEQUENCE [LARGE SCALE GENOMIC DNA]</scope>
    <source>
        <strain evidence="2 3">B1d</strain>
    </source>
</reference>
<dbReference type="RefSeq" id="WP_154810463.1">
    <property type="nucleotide sequence ID" value="NZ_VIAQ01000019.1"/>
</dbReference>
<dbReference type="AlphaFoldDB" id="A0A7Z8P495"/>
<feature type="domain" description="Acylphosphatase-like" evidence="1">
    <location>
        <begin position="27"/>
        <end position="86"/>
    </location>
</feature>
<gene>
    <name evidence="2" type="ORF">FKV42_11525</name>
</gene>
<dbReference type="InterPro" id="IPR036046">
    <property type="entry name" value="Acylphosphatase-like_dom_sf"/>
</dbReference>
<evidence type="ECO:0000313" key="3">
    <source>
        <dbReference type="Proteomes" id="UP000319335"/>
    </source>
</evidence>
<dbReference type="InterPro" id="IPR001792">
    <property type="entry name" value="Acylphosphatase-like_dom"/>
</dbReference>
<comment type="caution">
    <text evidence="2">The sequence shown here is derived from an EMBL/GenBank/DDBJ whole genome shotgun (WGS) entry which is preliminary data.</text>
</comment>
<keyword evidence="3" id="KW-1185">Reference proteome</keyword>
<dbReference type="OrthoDB" id="125684at2157"/>
<evidence type="ECO:0000259" key="1">
    <source>
        <dbReference type="Pfam" id="PF00708"/>
    </source>
</evidence>
<protein>
    <submittedName>
        <fullName evidence="2">Acylphosphatase</fullName>
    </submittedName>
</protein>
<dbReference type="EMBL" id="VIAQ01000019">
    <property type="protein sequence ID" value="TQD23840.1"/>
    <property type="molecule type" value="Genomic_DNA"/>
</dbReference>
<dbReference type="Gene3D" id="3.30.70.100">
    <property type="match status" value="1"/>
</dbReference>
<accession>A0A7Z8P495</accession>
<sequence>MSDEKTNPENLVSATILVQLRNSKGDFYEYASKNAMQLSLTGYSQNLSDGLYKVFVEGEKSSIQSFIGYMEMNKAFAGMDKIDVGDIMVS</sequence>
<dbReference type="Pfam" id="PF00708">
    <property type="entry name" value="Acylphosphatase"/>
    <property type="match status" value="1"/>
</dbReference>
<name>A0A7Z8P495_9EURY</name>
<dbReference type="SUPFAM" id="SSF54975">
    <property type="entry name" value="Acylphosphatase/BLUF domain-like"/>
    <property type="match status" value="1"/>
</dbReference>
<dbReference type="Proteomes" id="UP000319335">
    <property type="component" value="Unassembled WGS sequence"/>
</dbReference>